<evidence type="ECO:0000313" key="1">
    <source>
        <dbReference type="EMBL" id="NSL51714.1"/>
    </source>
</evidence>
<reference evidence="1" key="1">
    <citation type="submission" date="2020-06" db="EMBL/GenBank/DDBJ databases">
        <title>A novel thermopfilic bacterium from Erzurum, Turkey.</title>
        <authorList>
            <person name="Adiguzel A."/>
            <person name="Ay H."/>
            <person name="Baltaci M.O."/>
        </authorList>
    </citation>
    <scope>NUCLEOTIDE SEQUENCE</scope>
    <source>
        <strain evidence="1">P2</strain>
    </source>
</reference>
<dbReference type="AlphaFoldDB" id="A0A8J8KBA3"/>
<dbReference type="EMBL" id="JABTTE010000008">
    <property type="protein sequence ID" value="NSL51714.1"/>
    <property type="molecule type" value="Genomic_DNA"/>
</dbReference>
<proteinExistence type="predicted"/>
<organism evidence="1 2">
    <name type="scientific">Calidifontibacillus erzurumensis</name>
    <dbReference type="NCBI Taxonomy" id="2741433"/>
    <lineage>
        <taxon>Bacteria</taxon>
        <taxon>Bacillati</taxon>
        <taxon>Bacillota</taxon>
        <taxon>Bacilli</taxon>
        <taxon>Bacillales</taxon>
        <taxon>Bacillaceae</taxon>
        <taxon>Calidifontibacillus/Schinkia group</taxon>
        <taxon>Calidifontibacillus</taxon>
    </lineage>
</organism>
<gene>
    <name evidence="1" type="ORF">HR057_08020</name>
</gene>
<protein>
    <submittedName>
        <fullName evidence="1">Uncharacterized protein</fullName>
    </submittedName>
</protein>
<accession>A0A8J8KBA3</accession>
<dbReference type="Proteomes" id="UP000625804">
    <property type="component" value="Unassembled WGS sequence"/>
</dbReference>
<name>A0A8J8KBA3_9BACI</name>
<dbReference type="RefSeq" id="WP_173730915.1">
    <property type="nucleotide sequence ID" value="NZ_JABTTE010000008.1"/>
</dbReference>
<keyword evidence="2" id="KW-1185">Reference proteome</keyword>
<evidence type="ECO:0000313" key="2">
    <source>
        <dbReference type="Proteomes" id="UP000625804"/>
    </source>
</evidence>
<sequence>MLALLMTKNIDNSIKELTIEVNRRFKEHAESLPFNVLVSTVKTDFPNMKNSDYLMHSNTPLVERMRIAEELATIIRGQAYNDKAVSAIDLLTDFILAEDHARGLMLKRSPNNEESALEELRKEYPPLGEGAQEYMRNYIERQYIGVPLSIGEKRQLAKLTVKRCEICESEFIDRTKNGIAKVCGDSCRKEKERRRQKRLYNNNVYNIDEARYKRDWQRQQYEYPFFSPKELYELLVYGEIVLNADSFNRGKLSKKAYTTIDGERSPHDYGGRKKPVFKSLNEIENDKNYEKLSQRYDPRGNDRRELNWKNLKDEYDRNCGEVISYHITELDRSKDFSVSRKIHERLLEIYENRVVEKCI</sequence>
<comment type="caution">
    <text evidence="1">The sequence shown here is derived from an EMBL/GenBank/DDBJ whole genome shotgun (WGS) entry which is preliminary data.</text>
</comment>